<dbReference type="HOGENOM" id="CLU_064444_2_1_2"/>
<name>H8I6J5_METCZ</name>
<dbReference type="Pfam" id="PF01487">
    <property type="entry name" value="DHquinase_I"/>
    <property type="match status" value="1"/>
</dbReference>
<dbReference type="InterPro" id="IPR013785">
    <property type="entry name" value="Aldolase_TIM"/>
</dbReference>
<dbReference type="EMBL" id="CP003243">
    <property type="protein sequence ID" value="AFC98887.1"/>
    <property type="molecule type" value="Genomic_DNA"/>
</dbReference>
<dbReference type="CDD" id="cd00502">
    <property type="entry name" value="DHQase_I"/>
    <property type="match status" value="1"/>
</dbReference>
<dbReference type="InterPro" id="IPR001381">
    <property type="entry name" value="DHquinase_I"/>
</dbReference>
<evidence type="ECO:0000256" key="4">
    <source>
        <dbReference type="HAMAP-Rule" id="MF_00214"/>
    </source>
</evidence>
<comment type="pathway">
    <text evidence="4">Metabolic intermediate biosynthesis; chorismate biosynthesis; chorismate from D-erythrose 4-phosphate and phosphoenolpyruvate: step 3/7.</text>
</comment>
<feature type="active site" description="Schiff-base intermediate with substrate" evidence="4">
    <location>
        <position position="141"/>
    </location>
</feature>
<keyword evidence="4" id="KW-0028">Amino-acid biosynthesis</keyword>
<dbReference type="GO" id="GO:0003855">
    <property type="term" value="F:3-dehydroquinate dehydratase activity"/>
    <property type="evidence" value="ECO:0007669"/>
    <property type="project" value="UniProtKB-UniRule"/>
</dbReference>
<dbReference type="KEGG" id="mez:Mtc_0115"/>
<gene>
    <name evidence="4 5" type="primary">aroD</name>
    <name evidence="5" type="ordered locus">Mtc_0115</name>
</gene>
<dbReference type="GO" id="GO:0008652">
    <property type="term" value="P:amino acid biosynthetic process"/>
    <property type="evidence" value="ECO:0007669"/>
    <property type="project" value="UniProtKB-KW"/>
</dbReference>
<comment type="similarity">
    <text evidence="4">Belongs to the type-I 3-dehydroquinase family.</text>
</comment>
<dbReference type="STRING" id="1041930.Mtc_0115"/>
<dbReference type="SUPFAM" id="SSF51569">
    <property type="entry name" value="Aldolase"/>
    <property type="match status" value="1"/>
</dbReference>
<dbReference type="HAMAP" id="MF_00214">
    <property type="entry name" value="AroD"/>
    <property type="match status" value="1"/>
</dbReference>
<dbReference type="RefSeq" id="WP_014404726.1">
    <property type="nucleotide sequence ID" value="NC_017034.1"/>
</dbReference>
<dbReference type="GO" id="GO:0046279">
    <property type="term" value="P:3,4-dihydroxybenzoate biosynthetic process"/>
    <property type="evidence" value="ECO:0007669"/>
    <property type="project" value="TreeGrafter"/>
</dbReference>
<feature type="binding site" evidence="4">
    <location>
        <position position="58"/>
    </location>
    <ligand>
        <name>3-dehydroquinate</name>
        <dbReference type="ChEBI" id="CHEBI:32364"/>
    </ligand>
</feature>
<dbReference type="NCBIfam" id="TIGR01093">
    <property type="entry name" value="aroD"/>
    <property type="match status" value="1"/>
</dbReference>
<dbReference type="PANTHER" id="PTHR43699:SF1">
    <property type="entry name" value="3-DEHYDROQUINATE DEHYDRATASE"/>
    <property type="match status" value="1"/>
</dbReference>
<protein>
    <recommendedName>
        <fullName evidence="4">3-dehydroquinate dehydratase</fullName>
        <shortName evidence="4">3-dehydroquinase</shortName>
        <ecNumber evidence="4">4.2.1.10</ecNumber>
    </recommendedName>
    <alternativeName>
        <fullName evidence="4">Type I DHQase</fullName>
    </alternativeName>
    <alternativeName>
        <fullName evidence="4">Type I dehydroquinase</fullName>
        <shortName evidence="4">DHQ1</shortName>
    </alternativeName>
</protein>
<dbReference type="InterPro" id="IPR050146">
    <property type="entry name" value="Type-I_3-dehydroquinase"/>
</dbReference>
<proteinExistence type="inferred from homology"/>
<feature type="binding site" evidence="4">
    <location>
        <position position="202"/>
    </location>
    <ligand>
        <name>3-dehydroquinate</name>
        <dbReference type="ChEBI" id="CHEBI:32364"/>
    </ligand>
</feature>
<reference evidence="5 6" key="1">
    <citation type="journal article" date="2012" name="J. Bacteriol.">
        <title>Complete genome sequence of a thermophilic methanogen, Methanocella conradii HZ254, isolated from Chinese rice field soil.</title>
        <authorList>
            <person name="Lu Z."/>
            <person name="Lu Y."/>
        </authorList>
    </citation>
    <scope>NUCLEOTIDE SEQUENCE [LARGE SCALE GENOMIC DNA]</scope>
    <source>
        <strain evidence="6">DSM 24694 / JCM 17849 / CGMCC 1.5162 / HZ254</strain>
    </source>
</reference>
<comment type="function">
    <text evidence="4">Involved in the third step of the chorismate pathway, which leads to the biosynthesis of aromatic amino acids. Catalyzes the cis-dehydration of 3-dehydroquinate (DHQ) and introduces the first double bond of the aromatic ring to yield 3-dehydroshikimate.</text>
</comment>
<feature type="binding site" evidence="4">
    <location>
        <begin position="29"/>
        <end position="31"/>
    </location>
    <ligand>
        <name>3-dehydroquinate</name>
        <dbReference type="ChEBI" id="CHEBI:32364"/>
    </ligand>
</feature>
<dbReference type="UniPathway" id="UPA00053">
    <property type="reaction ID" value="UER00086"/>
</dbReference>
<feature type="active site" description="Proton donor/acceptor" evidence="4">
    <location>
        <position position="115"/>
    </location>
</feature>
<sequence length="218" mass="23906">MDFFPKVVASVASLDDAREAVRLGADMIEVRVDLASEDPPVLVEKIFRLGKPIIVTIRPAWEGGSFRGDDAERLELFRKLIPLADYVDVELRAGNVDEIVSLTEGSDAMAIVSYHDFERTPSNGEMLDIISRCLEKGDIAKLAVMPGSLGDALRLFEVTLASKRPVCTMAMGDIGAHSRIVAPLYGSVFSYGYVREPVAPGQMRVDRIIEGLRLLGLR</sequence>
<dbReference type="GO" id="GO:0009423">
    <property type="term" value="P:chorismate biosynthetic process"/>
    <property type="evidence" value="ECO:0007669"/>
    <property type="project" value="UniProtKB-UniRule"/>
</dbReference>
<keyword evidence="3 4" id="KW-0704">Schiff base</keyword>
<dbReference type="AlphaFoldDB" id="H8I6J5"/>
<evidence type="ECO:0000313" key="5">
    <source>
        <dbReference type="EMBL" id="AFC98887.1"/>
    </source>
</evidence>
<dbReference type="GeneID" id="11970873"/>
<evidence type="ECO:0000256" key="1">
    <source>
        <dbReference type="ARBA" id="ARBA00001864"/>
    </source>
</evidence>
<dbReference type="OrthoDB" id="34329at2157"/>
<dbReference type="EC" id="4.2.1.10" evidence="4"/>
<dbReference type="PANTHER" id="PTHR43699">
    <property type="entry name" value="3-DEHYDROQUINATE DEHYDRATASE"/>
    <property type="match status" value="1"/>
</dbReference>
<dbReference type="Proteomes" id="UP000005233">
    <property type="component" value="Chromosome"/>
</dbReference>
<accession>H8I6J5</accession>
<organism evidence="5 6">
    <name type="scientific">Methanocella conradii (strain DSM 24694 / JCM 17849 / CGMCC 1.5162 / HZ254)</name>
    <dbReference type="NCBI Taxonomy" id="1041930"/>
    <lineage>
        <taxon>Archaea</taxon>
        <taxon>Methanobacteriati</taxon>
        <taxon>Methanobacteriota</taxon>
        <taxon>Stenosarchaea group</taxon>
        <taxon>Methanomicrobia</taxon>
        <taxon>Methanocellales</taxon>
        <taxon>Methanocellaceae</taxon>
        <taxon>Methanocella</taxon>
    </lineage>
</organism>
<keyword evidence="4" id="KW-0057">Aromatic amino acid biosynthesis</keyword>
<keyword evidence="2 4" id="KW-0456">Lyase</keyword>
<dbReference type="eggNOG" id="arCOG02097">
    <property type="taxonomic scope" value="Archaea"/>
</dbReference>
<evidence type="ECO:0000256" key="3">
    <source>
        <dbReference type="ARBA" id="ARBA00023270"/>
    </source>
</evidence>
<dbReference type="Gene3D" id="3.20.20.70">
    <property type="entry name" value="Aldolase class I"/>
    <property type="match status" value="1"/>
</dbReference>
<comment type="caution">
    <text evidence="4">Lacks conserved residue(s) required for the propagation of feature annotation.</text>
</comment>
<evidence type="ECO:0000313" key="6">
    <source>
        <dbReference type="Proteomes" id="UP000005233"/>
    </source>
</evidence>
<feature type="binding site" evidence="4">
    <location>
        <position position="179"/>
    </location>
    <ligand>
        <name>3-dehydroquinate</name>
        <dbReference type="ChEBI" id="CHEBI:32364"/>
    </ligand>
</feature>
<feature type="binding site" evidence="4">
    <location>
        <position position="10"/>
    </location>
    <ligand>
        <name>3-dehydroquinate</name>
        <dbReference type="ChEBI" id="CHEBI:32364"/>
    </ligand>
</feature>
<comment type="subunit">
    <text evidence="4">Homodimer.</text>
</comment>
<dbReference type="GO" id="GO:0009073">
    <property type="term" value="P:aromatic amino acid family biosynthetic process"/>
    <property type="evidence" value="ECO:0007669"/>
    <property type="project" value="UniProtKB-KW"/>
</dbReference>
<evidence type="ECO:0000256" key="2">
    <source>
        <dbReference type="ARBA" id="ARBA00023239"/>
    </source>
</evidence>
<comment type="catalytic activity">
    <reaction evidence="1 4">
        <text>3-dehydroquinate = 3-dehydroshikimate + H2O</text>
        <dbReference type="Rhea" id="RHEA:21096"/>
        <dbReference type="ChEBI" id="CHEBI:15377"/>
        <dbReference type="ChEBI" id="CHEBI:16630"/>
        <dbReference type="ChEBI" id="CHEBI:32364"/>
        <dbReference type="EC" id="4.2.1.10"/>
    </reaction>
</comment>
<keyword evidence="6" id="KW-1185">Reference proteome</keyword>